<evidence type="ECO:0000256" key="6">
    <source>
        <dbReference type="ARBA" id="ARBA00022989"/>
    </source>
</evidence>
<keyword evidence="5" id="KW-0769">Symport</keyword>
<keyword evidence="3" id="KW-0813">Transport</keyword>
<feature type="transmembrane region" description="Helical" evidence="10">
    <location>
        <begin position="219"/>
        <end position="241"/>
    </location>
</feature>
<feature type="transmembrane region" description="Helical" evidence="10">
    <location>
        <begin position="108"/>
        <end position="132"/>
    </location>
</feature>
<evidence type="ECO:0000256" key="10">
    <source>
        <dbReference type="SAM" id="Phobius"/>
    </source>
</evidence>
<feature type="compositionally biased region" description="Basic and acidic residues" evidence="9">
    <location>
        <begin position="630"/>
        <end position="639"/>
    </location>
</feature>
<proteinExistence type="inferred from homology"/>
<dbReference type="PANTHER" id="PTHR11616">
    <property type="entry name" value="SODIUM/CHLORIDE DEPENDENT TRANSPORTER"/>
    <property type="match status" value="1"/>
</dbReference>
<dbReference type="EMBL" id="LR899544">
    <property type="protein sequence ID" value="CAD7240367.1"/>
    <property type="molecule type" value="Genomic_DNA"/>
</dbReference>
<dbReference type="InterPro" id="IPR000175">
    <property type="entry name" value="Na/ntran_symport"/>
</dbReference>
<feature type="transmembrane region" description="Helical" evidence="10">
    <location>
        <begin position="188"/>
        <end position="207"/>
    </location>
</feature>
<comment type="subcellular location">
    <subcellularLocation>
        <location evidence="1">Membrane</location>
        <topology evidence="1">Multi-pass membrane protein</topology>
    </subcellularLocation>
</comment>
<keyword evidence="4 10" id="KW-0812">Transmembrane</keyword>
<feature type="transmembrane region" description="Helical" evidence="10">
    <location>
        <begin position="453"/>
        <end position="481"/>
    </location>
</feature>
<organism evidence="11">
    <name type="scientific">Darwinula stevensoni</name>
    <dbReference type="NCBI Taxonomy" id="69355"/>
    <lineage>
        <taxon>Eukaryota</taxon>
        <taxon>Metazoa</taxon>
        <taxon>Ecdysozoa</taxon>
        <taxon>Arthropoda</taxon>
        <taxon>Crustacea</taxon>
        <taxon>Oligostraca</taxon>
        <taxon>Ostracoda</taxon>
        <taxon>Podocopa</taxon>
        <taxon>Podocopida</taxon>
        <taxon>Darwinulocopina</taxon>
        <taxon>Darwinuloidea</taxon>
        <taxon>Darwinulidae</taxon>
        <taxon>Darwinula</taxon>
    </lineage>
</organism>
<keyword evidence="8" id="KW-0479">Metal-binding</keyword>
<feature type="transmembrane region" description="Helical" evidence="10">
    <location>
        <begin position="28"/>
        <end position="48"/>
    </location>
</feature>
<keyword evidence="8" id="KW-0915">Sodium</keyword>
<dbReference type="GO" id="GO:0046872">
    <property type="term" value="F:metal ion binding"/>
    <property type="evidence" value="ECO:0007669"/>
    <property type="project" value="UniProtKB-KW"/>
</dbReference>
<reference evidence="11" key="1">
    <citation type="submission" date="2020-11" db="EMBL/GenBank/DDBJ databases">
        <authorList>
            <person name="Tran Van P."/>
        </authorList>
    </citation>
    <scope>NUCLEOTIDE SEQUENCE</scope>
</reference>
<dbReference type="GO" id="GO:0005886">
    <property type="term" value="C:plasma membrane"/>
    <property type="evidence" value="ECO:0007669"/>
    <property type="project" value="TreeGrafter"/>
</dbReference>
<dbReference type="SUPFAM" id="SSF161070">
    <property type="entry name" value="SNF-like"/>
    <property type="match status" value="1"/>
</dbReference>
<dbReference type="InterPro" id="IPR037272">
    <property type="entry name" value="SNS_sf"/>
</dbReference>
<dbReference type="PROSITE" id="PS50267">
    <property type="entry name" value="NA_NEUROTRAN_SYMP_3"/>
    <property type="match status" value="1"/>
</dbReference>
<keyword evidence="12" id="KW-1185">Reference proteome</keyword>
<feature type="transmembrane region" description="Helical" evidence="10">
    <location>
        <begin position="261"/>
        <end position="282"/>
    </location>
</feature>
<dbReference type="GO" id="GO:0015179">
    <property type="term" value="F:L-amino acid transmembrane transporter activity"/>
    <property type="evidence" value="ECO:0007669"/>
    <property type="project" value="TreeGrafter"/>
</dbReference>
<evidence type="ECO:0000256" key="3">
    <source>
        <dbReference type="ARBA" id="ARBA00022448"/>
    </source>
</evidence>
<feature type="transmembrane region" description="Helical" evidence="10">
    <location>
        <begin position="303"/>
        <end position="323"/>
    </location>
</feature>
<evidence type="ECO:0000256" key="1">
    <source>
        <dbReference type="ARBA" id="ARBA00004141"/>
    </source>
</evidence>
<evidence type="ECO:0000256" key="9">
    <source>
        <dbReference type="SAM" id="MobiDB-lite"/>
    </source>
</evidence>
<accession>A0A7R8ZZK9</accession>
<feature type="transmembrane region" description="Helical" evidence="10">
    <location>
        <begin position="530"/>
        <end position="555"/>
    </location>
</feature>
<comment type="similarity">
    <text evidence="2">Belongs to the sodium:neurotransmitter symporter (SNF) (TC 2.A.22) family.</text>
</comment>
<evidence type="ECO:0000256" key="2">
    <source>
        <dbReference type="ARBA" id="ARBA00006459"/>
    </source>
</evidence>
<evidence type="ECO:0000313" key="11">
    <source>
        <dbReference type="EMBL" id="CAD7240367.1"/>
    </source>
</evidence>
<dbReference type="EMBL" id="CAJPEV010000027">
    <property type="protein sequence ID" value="CAG0879028.1"/>
    <property type="molecule type" value="Genomic_DNA"/>
</dbReference>
<dbReference type="GO" id="GO:0005283">
    <property type="term" value="F:amino acid:sodium symporter activity"/>
    <property type="evidence" value="ECO:0007669"/>
    <property type="project" value="TreeGrafter"/>
</dbReference>
<feature type="compositionally biased region" description="Basic residues" evidence="9">
    <location>
        <begin position="715"/>
        <end position="726"/>
    </location>
</feature>
<keyword evidence="7 10" id="KW-0472">Membrane</keyword>
<feature type="binding site" evidence="8">
    <location>
        <position position="49"/>
    </location>
    <ligand>
        <name>Na(+)</name>
        <dbReference type="ChEBI" id="CHEBI:29101"/>
        <label>2</label>
    </ligand>
</feature>
<feature type="transmembrane region" description="Helical" evidence="10">
    <location>
        <begin position="487"/>
        <end position="505"/>
    </location>
</feature>
<dbReference type="AlphaFoldDB" id="A0A7R8ZZK9"/>
<dbReference type="Proteomes" id="UP000677054">
    <property type="component" value="Unassembled WGS sequence"/>
</dbReference>
<evidence type="ECO:0000256" key="8">
    <source>
        <dbReference type="PIRSR" id="PIRSR600175-1"/>
    </source>
</evidence>
<dbReference type="PRINTS" id="PR00176">
    <property type="entry name" value="NANEUSMPORT"/>
</dbReference>
<dbReference type="GO" id="GO:0089718">
    <property type="term" value="P:amino acid import across plasma membrane"/>
    <property type="evidence" value="ECO:0007669"/>
    <property type="project" value="TreeGrafter"/>
</dbReference>
<dbReference type="Pfam" id="PF00209">
    <property type="entry name" value="SNF"/>
    <property type="match status" value="1"/>
</dbReference>
<evidence type="ECO:0000256" key="4">
    <source>
        <dbReference type="ARBA" id="ARBA00022692"/>
    </source>
</evidence>
<protein>
    <submittedName>
        <fullName evidence="11">Uncharacterized protein</fullName>
    </submittedName>
</protein>
<feature type="compositionally biased region" description="Basic and acidic residues" evidence="9">
    <location>
        <begin position="663"/>
        <end position="672"/>
    </location>
</feature>
<evidence type="ECO:0000256" key="5">
    <source>
        <dbReference type="ARBA" id="ARBA00022847"/>
    </source>
</evidence>
<feature type="transmembrane region" description="Helical" evidence="10">
    <location>
        <begin position="68"/>
        <end position="87"/>
    </location>
</feature>
<name>A0A7R8ZZK9_9CRUS</name>
<feature type="compositionally biased region" description="Polar residues" evidence="9">
    <location>
        <begin position="749"/>
        <end position="758"/>
    </location>
</feature>
<dbReference type="PANTHER" id="PTHR11616:SF323">
    <property type="entry name" value="SODIUM-DEPENDENT TRANSPORTER BEDRAGGLED"/>
    <property type="match status" value="1"/>
</dbReference>
<dbReference type="OrthoDB" id="6366319at2759"/>
<feature type="transmembrane region" description="Helical" evidence="10">
    <location>
        <begin position="411"/>
        <end position="432"/>
    </location>
</feature>
<keyword evidence="6 10" id="KW-1133">Transmembrane helix</keyword>
<gene>
    <name evidence="11" type="ORF">DSTB1V02_LOCUS391</name>
</gene>
<feature type="region of interest" description="Disordered" evidence="9">
    <location>
        <begin position="630"/>
        <end position="682"/>
    </location>
</feature>
<sequence>MLKKCLSRLALCRRMEGDRTVPVTPRRLAWPHVFSPMLASLSLCLTLSNLSRFSLLTAHYGGVFLLQWLFLSILFGIPAIGFFLSAGQYTGLGYVHLWSLSSPLFKGIGLALLVMQASVGIYLSVPVSWMFLYLRDSFVLKWQDCFIPYRDCVFNSSSRVSVNVADYFNGLVLRRHEPMGDDWDLGNIQFQGAFNLAIVWILIMVCLSKGLEAYGKLVYFFTIVPITGLILVCGQIIRLAHSEVHLLLAHSSFFELLSDTQQWLVVAREVFFIWIMQGAAVFQLSSHNPRRRNISRDFQLLSVLVVALYLLMGFAGAACLSIIRQHGFSYIPSSFESGHAFQFLETSQEPGGIKQGPIEGRQMIDTLLVGYSRKNAIIRGDTYSGYVPLRLATEVFPAVTVLLGPDGFSPFWTMLFYLSMSLCGLAHVMGIWRSVIEGILWLSPARFLAWDTTITFFTSLAAFLITLSFTTQAGIHLFYWWDSCMGSGWWEMCLYLGVIIALLWFRRKPFSAWDIASLLTRKSPCSTQRFLRAVFSFLWILPLPAFLLVVAVGSLRTGSFRELLHWSGNTLYEGWPPWARQLGGWFQVIPLLLIPTVAIYQVLRHICDPSIPAPFSSPWKKLCRPEVDPELVEDPRTDPEMGPSSGPGGVNEVRLELSQFQHQEGHDERGDPPPKYSPPPSYSFATGAMLAEAVRISKLLFSSASPLSRLVPGRRSLHAHPHRRRSSPSPNPVKRSLSAPPQRLPFTVYSPQPSALHS</sequence>
<feature type="region of interest" description="Disordered" evidence="9">
    <location>
        <begin position="710"/>
        <end position="758"/>
    </location>
</feature>
<evidence type="ECO:0000256" key="7">
    <source>
        <dbReference type="ARBA" id="ARBA00023136"/>
    </source>
</evidence>
<evidence type="ECO:0000313" key="12">
    <source>
        <dbReference type="Proteomes" id="UP000677054"/>
    </source>
</evidence>